<dbReference type="InterPro" id="IPR036928">
    <property type="entry name" value="AS_sf"/>
</dbReference>
<dbReference type="InterPro" id="IPR023631">
    <property type="entry name" value="Amidase_dom"/>
</dbReference>
<gene>
    <name evidence="3" type="primary">tccA</name>
</gene>
<keyword evidence="3" id="KW-0378">Hydrolase</keyword>
<dbReference type="EMBL" id="KU753911">
    <property type="protein sequence ID" value="ANB41810.1"/>
    <property type="molecule type" value="Genomic_DNA"/>
</dbReference>
<feature type="domain" description="Amidase" evidence="2">
    <location>
        <begin position="28"/>
        <end position="455"/>
    </location>
</feature>
<dbReference type="Gene3D" id="3.90.1300.10">
    <property type="entry name" value="Amidase signature (AS) domain"/>
    <property type="match status" value="1"/>
</dbReference>
<dbReference type="PANTHER" id="PTHR11895:SF7">
    <property type="entry name" value="GLUTAMYL-TRNA(GLN) AMIDOTRANSFERASE SUBUNIT A, MITOCHONDRIAL"/>
    <property type="match status" value="1"/>
</dbReference>
<accession>A0A167MNS0</accession>
<evidence type="ECO:0000313" key="3">
    <source>
        <dbReference type="EMBL" id="ANB41810.1"/>
    </source>
</evidence>
<comment type="similarity">
    <text evidence="1">Belongs to the amidase family.</text>
</comment>
<dbReference type="SMR" id="A0A167MNS0"/>
<proteinExistence type="inferred from homology"/>
<dbReference type="EC" id="3.5.1.4" evidence="3"/>
<sequence>MTATDELYYLPVTELSELIAERRLAPSELMSAVIARAEEVNPKLNALVAQRFEAATREAAAADNEPSRGVLHGIPITLKDLAYETPDLPSTYGSRAFAGYEPGFETVVGQRLRAAGTIAIGRTNSPEFGLTNTCESAQFGPTSNPWRPEHTPGGSSGGAGAAVAAGIAPLAAANDGGGSCRVPASSCGVVGLKPSRGRVPWAPTSYEYWAGFATNGPIARTVEDVALLLDAMSGPVVGEPYGLPAPSESFLTASRRRPGPLRIAFSCTPPKPHDRLNAEVKQTFLAAVANFEALGHTVTEIDHGLDGIFDSFIRVIAANTALSVTQTVPLGSLNLLEPNTLGLAQRGWGLSAMDYCEAINHLRTTAALSMARWTEDFDVLLTPTLTDLPPLTGQMPSYDGDLDACYLHMLGHNAFTYPFNVTGQPALSIPCGWSTSGLPIGLQIIGGMGQEARVLALAAAYEEAHPWAARKPPL</sequence>
<protein>
    <submittedName>
        <fullName evidence="3">TccA</fullName>
        <ecNumber evidence="3">3.5.1.4</ecNumber>
    </submittedName>
</protein>
<organism evidence="3">
    <name type="scientific">Ochrobactrum sp. TCC-2</name>
    <dbReference type="NCBI Taxonomy" id="1841544"/>
    <lineage>
        <taxon>Bacteria</taxon>
        <taxon>Pseudomonadati</taxon>
        <taxon>Pseudomonadota</taxon>
        <taxon>Alphaproteobacteria</taxon>
        <taxon>Hyphomicrobiales</taxon>
        <taxon>Brucellaceae</taxon>
        <taxon>Brucella/Ochrobactrum group</taxon>
        <taxon>Ochrobactrum</taxon>
    </lineage>
</organism>
<dbReference type="Pfam" id="PF01425">
    <property type="entry name" value="Amidase"/>
    <property type="match status" value="1"/>
</dbReference>
<evidence type="ECO:0000256" key="1">
    <source>
        <dbReference type="ARBA" id="ARBA00009199"/>
    </source>
</evidence>
<dbReference type="InterPro" id="IPR000120">
    <property type="entry name" value="Amidase"/>
</dbReference>
<dbReference type="AlphaFoldDB" id="A0A167MNS0"/>
<evidence type="ECO:0000259" key="2">
    <source>
        <dbReference type="Pfam" id="PF01425"/>
    </source>
</evidence>
<dbReference type="PANTHER" id="PTHR11895">
    <property type="entry name" value="TRANSAMIDASE"/>
    <property type="match status" value="1"/>
</dbReference>
<name>A0A167MNS0_9HYPH</name>
<dbReference type="SUPFAM" id="SSF75304">
    <property type="entry name" value="Amidase signature (AS) enzymes"/>
    <property type="match status" value="1"/>
</dbReference>
<reference evidence="3" key="1">
    <citation type="submission" date="2016-02" db="EMBL/GenBank/DDBJ databases">
        <title>TccA, a novel amidase involved in the biodegradation of chlorinated aromatic antimicrobial triclocarban in Ochrobactrum sp. TCC-2.</title>
        <authorList>
            <person name="Yun H."/>
            <person name="Liang B."/>
            <person name="Wang A."/>
        </authorList>
    </citation>
    <scope>NUCLEOTIDE SEQUENCE</scope>
    <source>
        <strain evidence="3">TCC-2</strain>
    </source>
</reference>
<dbReference type="GO" id="GO:0004040">
    <property type="term" value="F:amidase activity"/>
    <property type="evidence" value="ECO:0007669"/>
    <property type="project" value="UniProtKB-EC"/>
</dbReference>